<organism evidence="2 3">
    <name type="scientific">Fodinicola feengrottensis</name>
    <dbReference type="NCBI Taxonomy" id="435914"/>
    <lineage>
        <taxon>Bacteria</taxon>
        <taxon>Bacillati</taxon>
        <taxon>Actinomycetota</taxon>
        <taxon>Actinomycetes</taxon>
        <taxon>Mycobacteriales</taxon>
        <taxon>Fodinicola</taxon>
    </lineage>
</organism>
<dbReference type="RefSeq" id="WP_344311821.1">
    <property type="nucleotide sequence ID" value="NZ_BAAANY010000014.1"/>
</dbReference>
<name>A0ABP4TF95_9ACTN</name>
<keyword evidence="3" id="KW-1185">Reference proteome</keyword>
<dbReference type="EMBL" id="BAAANY010000014">
    <property type="protein sequence ID" value="GAA1687106.1"/>
    <property type="molecule type" value="Genomic_DNA"/>
</dbReference>
<feature type="domain" description="DUF5753" evidence="1">
    <location>
        <begin position="21"/>
        <end position="195"/>
    </location>
</feature>
<sequence length="196" mass="21768">MTVSNAYVRFWEAIDRGSRPADDLRQYESELVPGLLQTPEYAEAVIRTPGGTDEDTDVSRRVAMRQDGQRLLTRRDPVPPIYEVAISETVLHRVVGGPAVMAEQLRRINDLSDRLEHVTVRILPFSAGAHGGAMAGSSVSMRFPDADDPDSVFVEGLTGALYLRKPKELERYETAFADIFARGLDVDASRELIKHS</sequence>
<evidence type="ECO:0000313" key="2">
    <source>
        <dbReference type="EMBL" id="GAA1687106.1"/>
    </source>
</evidence>
<comment type="caution">
    <text evidence="2">The sequence shown here is derived from an EMBL/GenBank/DDBJ whole genome shotgun (WGS) entry which is preliminary data.</text>
</comment>
<dbReference type="Proteomes" id="UP001500618">
    <property type="component" value="Unassembled WGS sequence"/>
</dbReference>
<evidence type="ECO:0000259" key="1">
    <source>
        <dbReference type="Pfam" id="PF19054"/>
    </source>
</evidence>
<proteinExistence type="predicted"/>
<gene>
    <name evidence="2" type="ORF">GCM10009765_40770</name>
</gene>
<dbReference type="Pfam" id="PF19054">
    <property type="entry name" value="DUF5753"/>
    <property type="match status" value="1"/>
</dbReference>
<reference evidence="3" key="1">
    <citation type="journal article" date="2019" name="Int. J. Syst. Evol. Microbiol.">
        <title>The Global Catalogue of Microorganisms (GCM) 10K type strain sequencing project: providing services to taxonomists for standard genome sequencing and annotation.</title>
        <authorList>
            <consortium name="The Broad Institute Genomics Platform"/>
            <consortium name="The Broad Institute Genome Sequencing Center for Infectious Disease"/>
            <person name="Wu L."/>
            <person name="Ma J."/>
        </authorList>
    </citation>
    <scope>NUCLEOTIDE SEQUENCE [LARGE SCALE GENOMIC DNA]</scope>
    <source>
        <strain evidence="3">JCM 14718</strain>
    </source>
</reference>
<accession>A0ABP4TF95</accession>
<dbReference type="InterPro" id="IPR043917">
    <property type="entry name" value="DUF5753"/>
</dbReference>
<protein>
    <recommendedName>
        <fullName evidence="1">DUF5753 domain-containing protein</fullName>
    </recommendedName>
</protein>
<evidence type="ECO:0000313" key="3">
    <source>
        <dbReference type="Proteomes" id="UP001500618"/>
    </source>
</evidence>